<proteinExistence type="predicted"/>
<dbReference type="Proteomes" id="UP000193411">
    <property type="component" value="Unassembled WGS sequence"/>
</dbReference>
<dbReference type="InterPro" id="IPR027417">
    <property type="entry name" value="P-loop_NTPase"/>
</dbReference>
<protein>
    <submittedName>
        <fullName evidence="2">Uncharacterized protein</fullName>
    </submittedName>
</protein>
<evidence type="ECO:0000256" key="1">
    <source>
        <dbReference type="SAM" id="MobiDB-lite"/>
    </source>
</evidence>
<name>A0A1Y2H6D4_9FUNG</name>
<dbReference type="EMBL" id="MCFL01000105">
    <property type="protein sequence ID" value="ORZ30075.1"/>
    <property type="molecule type" value="Genomic_DNA"/>
</dbReference>
<dbReference type="Gene3D" id="3.40.50.300">
    <property type="entry name" value="P-loop containing nucleotide triphosphate hydrolases"/>
    <property type="match status" value="1"/>
</dbReference>
<sequence length="421" mass="44489">MMNTTISTPIDLSRPPHPSGPRALAPPAVPLSVLGLPPRLRTKLSNAGDFFTEDVLPLTVAEIADDLQITTATANELLSTIREAVPHQADSDSVLDGSQLFRSCADLLAQQNAAGSDLSWGISPLDRLLAPMPSASITEMCATTERVRVQLLMSLISTALGVHVGGNSMNTINTTSTRSSHPSILILDTDGALTQSIRARLATDPDPARADLWAACLHVHYVPDLTSLTHQLECASAIYDLVVLDSLTSTLADLHDKVVRSRVVHMCGMHLRRLAIREPSGGTKRGARVVLTSTSIGAMQSTFGGAGTVEPWASLAATRVHVQPVTIDAGIGSAQQVRATLVKSSSMVEAGTAVEFGLPGDRLAPSEMTFGGSGIVSNSGASVNLTQQAVRHSDVMPSSSDALWEGYDEHVFQHLAEMDDS</sequence>
<keyword evidence="3" id="KW-1185">Reference proteome</keyword>
<comment type="caution">
    <text evidence="2">The sequence shown here is derived from an EMBL/GenBank/DDBJ whole genome shotgun (WGS) entry which is preliminary data.</text>
</comment>
<dbReference type="OrthoDB" id="1861185at2759"/>
<reference evidence="2 3" key="1">
    <citation type="submission" date="2016-07" db="EMBL/GenBank/DDBJ databases">
        <title>Pervasive Adenine N6-methylation of Active Genes in Fungi.</title>
        <authorList>
            <consortium name="DOE Joint Genome Institute"/>
            <person name="Mondo S.J."/>
            <person name="Dannebaum R.O."/>
            <person name="Kuo R.C."/>
            <person name="Labutti K."/>
            <person name="Haridas S."/>
            <person name="Kuo A."/>
            <person name="Salamov A."/>
            <person name="Ahrendt S.R."/>
            <person name="Lipzen A."/>
            <person name="Sullivan W."/>
            <person name="Andreopoulos W.B."/>
            <person name="Clum A."/>
            <person name="Lindquist E."/>
            <person name="Daum C."/>
            <person name="Ramamoorthy G.K."/>
            <person name="Gryganskyi A."/>
            <person name="Culley D."/>
            <person name="Magnuson J.K."/>
            <person name="James T.Y."/>
            <person name="O'Malley M.A."/>
            <person name="Stajich J.E."/>
            <person name="Spatafora J.W."/>
            <person name="Visel A."/>
            <person name="Grigoriev I.V."/>
        </authorList>
    </citation>
    <scope>NUCLEOTIDE SEQUENCE [LARGE SCALE GENOMIC DNA]</scope>
    <source>
        <strain evidence="2 3">PL171</strain>
    </source>
</reference>
<organism evidence="2 3">
    <name type="scientific">Catenaria anguillulae PL171</name>
    <dbReference type="NCBI Taxonomy" id="765915"/>
    <lineage>
        <taxon>Eukaryota</taxon>
        <taxon>Fungi</taxon>
        <taxon>Fungi incertae sedis</taxon>
        <taxon>Blastocladiomycota</taxon>
        <taxon>Blastocladiomycetes</taxon>
        <taxon>Blastocladiales</taxon>
        <taxon>Catenariaceae</taxon>
        <taxon>Catenaria</taxon>
    </lineage>
</organism>
<feature type="region of interest" description="Disordered" evidence="1">
    <location>
        <begin position="1"/>
        <end position="25"/>
    </location>
</feature>
<feature type="compositionally biased region" description="Polar residues" evidence="1">
    <location>
        <begin position="1"/>
        <end position="10"/>
    </location>
</feature>
<gene>
    <name evidence="2" type="ORF">BCR44DRAFT_40229</name>
</gene>
<evidence type="ECO:0000313" key="3">
    <source>
        <dbReference type="Proteomes" id="UP000193411"/>
    </source>
</evidence>
<dbReference type="AlphaFoldDB" id="A0A1Y2H6D4"/>
<evidence type="ECO:0000313" key="2">
    <source>
        <dbReference type="EMBL" id="ORZ30075.1"/>
    </source>
</evidence>
<accession>A0A1Y2H6D4</accession>